<dbReference type="Pfam" id="PF15245">
    <property type="entry name" value="VGLL4"/>
    <property type="match status" value="1"/>
</dbReference>
<dbReference type="Proteomes" id="UP000324091">
    <property type="component" value="Chromosome 4"/>
</dbReference>
<dbReference type="InterPro" id="IPR028184">
    <property type="entry name" value="VGLL4"/>
</dbReference>
<dbReference type="SMART" id="SM00711">
    <property type="entry name" value="TDU"/>
    <property type="match status" value="2"/>
</dbReference>
<organism evidence="4 5">
    <name type="scientific">Takifugu flavidus</name>
    <name type="common">sansaifugu</name>
    <dbReference type="NCBI Taxonomy" id="433684"/>
    <lineage>
        <taxon>Eukaryota</taxon>
        <taxon>Metazoa</taxon>
        <taxon>Chordata</taxon>
        <taxon>Craniata</taxon>
        <taxon>Vertebrata</taxon>
        <taxon>Euteleostomi</taxon>
        <taxon>Actinopterygii</taxon>
        <taxon>Neopterygii</taxon>
        <taxon>Teleostei</taxon>
        <taxon>Neoteleostei</taxon>
        <taxon>Acanthomorphata</taxon>
        <taxon>Eupercaria</taxon>
        <taxon>Tetraodontiformes</taxon>
        <taxon>Tetradontoidea</taxon>
        <taxon>Tetraodontidae</taxon>
        <taxon>Takifugu</taxon>
    </lineage>
</organism>
<dbReference type="GO" id="GO:0001223">
    <property type="term" value="F:transcription coactivator binding"/>
    <property type="evidence" value="ECO:0007669"/>
    <property type="project" value="TreeGrafter"/>
</dbReference>
<evidence type="ECO:0000256" key="1">
    <source>
        <dbReference type="ARBA" id="ARBA00002229"/>
    </source>
</evidence>
<feature type="region of interest" description="Disordered" evidence="3">
    <location>
        <begin position="332"/>
        <end position="363"/>
    </location>
</feature>
<reference evidence="4 5" key="1">
    <citation type="submission" date="2019-04" db="EMBL/GenBank/DDBJ databases">
        <title>Chromosome genome assembly for Takifugu flavidus.</title>
        <authorList>
            <person name="Xiao S."/>
        </authorList>
    </citation>
    <scope>NUCLEOTIDE SEQUENCE [LARGE SCALE GENOMIC DNA]</scope>
    <source>
        <strain evidence="4">HTHZ2018</strain>
        <tissue evidence="4">Muscle</tissue>
    </source>
</reference>
<dbReference type="AlphaFoldDB" id="A0A5C6N4U3"/>
<feature type="compositionally biased region" description="Low complexity" evidence="3">
    <location>
        <begin position="336"/>
        <end position="348"/>
    </location>
</feature>
<name>A0A5C6N4U3_9TELE</name>
<gene>
    <name evidence="4" type="ORF">D4764_04G0005760</name>
</gene>
<feature type="compositionally biased region" description="Low complexity" evidence="3">
    <location>
        <begin position="84"/>
        <end position="106"/>
    </location>
</feature>
<feature type="region of interest" description="Disordered" evidence="3">
    <location>
        <begin position="147"/>
        <end position="167"/>
    </location>
</feature>
<dbReference type="InterPro" id="IPR006627">
    <property type="entry name" value="TDU_repeat"/>
</dbReference>
<feature type="compositionally biased region" description="Polar residues" evidence="3">
    <location>
        <begin position="353"/>
        <end position="363"/>
    </location>
</feature>
<evidence type="ECO:0000313" key="4">
    <source>
        <dbReference type="EMBL" id="TWW61929.1"/>
    </source>
</evidence>
<keyword evidence="5" id="KW-1185">Reference proteome</keyword>
<proteinExistence type="inferred from homology"/>
<evidence type="ECO:0000313" key="5">
    <source>
        <dbReference type="Proteomes" id="UP000324091"/>
    </source>
</evidence>
<protein>
    <submittedName>
        <fullName evidence="4">Transcription cofactor vestigial-like protein 4</fullName>
    </submittedName>
</protein>
<dbReference type="GO" id="GO:0045892">
    <property type="term" value="P:negative regulation of DNA-templated transcription"/>
    <property type="evidence" value="ECO:0007669"/>
    <property type="project" value="TreeGrafter"/>
</dbReference>
<accession>A0A5C6N4U3</accession>
<evidence type="ECO:0000256" key="3">
    <source>
        <dbReference type="SAM" id="MobiDB-lite"/>
    </source>
</evidence>
<comment type="function">
    <text evidence="1">May act as a specific coactivator for the mammalian TEFs.</text>
</comment>
<dbReference type="EMBL" id="RHFK02000017">
    <property type="protein sequence ID" value="TWW61929.1"/>
    <property type="molecule type" value="Genomic_DNA"/>
</dbReference>
<comment type="caution">
    <text evidence="4">The sequence shown here is derived from an EMBL/GenBank/DDBJ whole genome shotgun (WGS) entry which is preliminary data.</text>
</comment>
<feature type="region of interest" description="Disordered" evidence="3">
    <location>
        <begin position="84"/>
        <end position="132"/>
    </location>
</feature>
<evidence type="ECO:0000256" key="2">
    <source>
        <dbReference type="ARBA" id="ARBA00025784"/>
    </source>
</evidence>
<comment type="similarity">
    <text evidence="2">Belongs to the vestigial family.</text>
</comment>
<sequence length="363" mass="39482">MLLTKMDLLNYQYLDKMNNNIGILCYEGPLYWGPTGGRQRDPHRQQHTAQPIHNYFFQNTVNHTFLLHAAGEAALRADPRLHSLSLSSSSSSSSSSLSSSSSSVSSHRTGPPPISPTKRKLSGDLGDSDMDDNEHVAKMSRLFATQLKPNGDYRSSPISKERSRSPIGGVVVPGALGVHSNHLYGHAHHHHHHHHHHLVGLAGMDQPLALTKNSLVESARSSAPIMATAPHTVGAAERQQNRPSVITCAPANNRNCNLSHCPVSHNSCSSLRSYRRTNTNTACDPVIEEHFRRSLGKNYKEPEPVATNSLSITGSVDDHFAKALGETWLQIKNKGSPSSTSSSPNSSPDTHMVTHSHSPSVLS</sequence>
<dbReference type="PANTHER" id="PTHR17604:SF1">
    <property type="entry name" value="TRANSCRIPTION COFACTOR VESTIGIAL-LIKE PROTEIN 4"/>
    <property type="match status" value="1"/>
</dbReference>
<dbReference type="PANTHER" id="PTHR17604">
    <property type="entry name" value="TRANSCRIPTION COFACTOR VESTIGIAL-LIKE PROTEIN 4"/>
    <property type="match status" value="1"/>
</dbReference>